<dbReference type="Proteomes" id="UP001608902">
    <property type="component" value="Unassembled WGS sequence"/>
</dbReference>
<organism evidence="1 2">
    <name type="scientific">Gnathostoma spinigerum</name>
    <dbReference type="NCBI Taxonomy" id="75299"/>
    <lineage>
        <taxon>Eukaryota</taxon>
        <taxon>Metazoa</taxon>
        <taxon>Ecdysozoa</taxon>
        <taxon>Nematoda</taxon>
        <taxon>Chromadorea</taxon>
        <taxon>Rhabditida</taxon>
        <taxon>Spirurina</taxon>
        <taxon>Gnathostomatomorpha</taxon>
        <taxon>Gnathostomatoidea</taxon>
        <taxon>Gnathostomatidae</taxon>
        <taxon>Gnathostoma</taxon>
    </lineage>
</organism>
<protein>
    <submittedName>
        <fullName evidence="1">Uncharacterized protein</fullName>
    </submittedName>
</protein>
<dbReference type="EMBL" id="JBGFUD010009054">
    <property type="protein sequence ID" value="MFH4982346.1"/>
    <property type="molecule type" value="Genomic_DNA"/>
</dbReference>
<name>A0ABD6EXY7_9BILA</name>
<keyword evidence="2" id="KW-1185">Reference proteome</keyword>
<reference evidence="1 2" key="1">
    <citation type="submission" date="2024-08" db="EMBL/GenBank/DDBJ databases">
        <title>Gnathostoma spinigerum genome.</title>
        <authorList>
            <person name="Gonzalez-Bertolin B."/>
            <person name="Monzon S."/>
            <person name="Zaballos A."/>
            <person name="Jimenez P."/>
            <person name="Dekumyoy P."/>
            <person name="Varona S."/>
            <person name="Cuesta I."/>
            <person name="Sumanam S."/>
            <person name="Adisakwattana P."/>
            <person name="Gasser R.B."/>
            <person name="Hernandez-Gonzalez A."/>
            <person name="Young N.D."/>
            <person name="Perteguer M.J."/>
        </authorList>
    </citation>
    <scope>NUCLEOTIDE SEQUENCE [LARGE SCALE GENOMIC DNA]</scope>
    <source>
        <strain evidence="1">AL3</strain>
        <tissue evidence="1">Liver</tissue>
    </source>
</reference>
<accession>A0ABD6EXY7</accession>
<sequence>MNLLAAQNTSLKNEGPMHRQMNDLQNQQICSVIQQQQVRRLQGTSIEKKKPVSDDYVKIIRQKGVTNNNINVKVPVPLAYICDPDFKPCSEEQIIHQFRQNRRCDDDVRKAMTFLSKMLAEKRVFGTKLMAQTTVAGPNHSIYKNLPEEGIYYIAHVCRKVMQHRIPNEDEFWEVFRDVTRKLAARCRRVRHSKKVRADDKSNGTIQTNKREEVALDISPDSLATESDDVIKTSDFTVEREKIDKYEEI</sequence>
<proteinExistence type="predicted"/>
<comment type="caution">
    <text evidence="1">The sequence shown here is derived from an EMBL/GenBank/DDBJ whole genome shotgun (WGS) entry which is preliminary data.</text>
</comment>
<dbReference type="AlphaFoldDB" id="A0ABD6EXY7"/>
<evidence type="ECO:0000313" key="1">
    <source>
        <dbReference type="EMBL" id="MFH4982346.1"/>
    </source>
</evidence>
<evidence type="ECO:0000313" key="2">
    <source>
        <dbReference type="Proteomes" id="UP001608902"/>
    </source>
</evidence>
<gene>
    <name evidence="1" type="ORF">AB6A40_009055</name>
</gene>